<proteinExistence type="predicted"/>
<dbReference type="GO" id="GO:0004029">
    <property type="term" value="F:aldehyde dehydrogenase (NAD+) activity"/>
    <property type="evidence" value="ECO:0007669"/>
    <property type="project" value="TreeGrafter"/>
</dbReference>
<dbReference type="InterPro" id="IPR001509">
    <property type="entry name" value="Epimerase_deHydtase"/>
</dbReference>
<dbReference type="OrthoDB" id="9787292at2"/>
<keyword evidence="3" id="KW-1185">Reference proteome</keyword>
<gene>
    <name evidence="2" type="ORF">SAMN04489719_1642</name>
</gene>
<dbReference type="Gene3D" id="3.40.50.720">
    <property type="entry name" value="NAD(P)-binding Rossmann-like Domain"/>
    <property type="match status" value="1"/>
</dbReference>
<dbReference type="InterPro" id="IPR051783">
    <property type="entry name" value="NAD(P)-dependent_oxidoreduct"/>
</dbReference>
<dbReference type="EMBL" id="LT629734">
    <property type="protein sequence ID" value="SDS14530.1"/>
    <property type="molecule type" value="Genomic_DNA"/>
</dbReference>
<feature type="domain" description="NAD-dependent epimerase/dehydratase" evidence="1">
    <location>
        <begin position="3"/>
        <end position="213"/>
    </location>
</feature>
<reference evidence="3" key="1">
    <citation type="submission" date="2016-10" db="EMBL/GenBank/DDBJ databases">
        <authorList>
            <person name="Varghese N."/>
            <person name="Submissions S."/>
        </authorList>
    </citation>
    <scope>NUCLEOTIDE SEQUENCE [LARGE SCALE GENOMIC DNA]</scope>
    <source>
        <strain evidence="3">DSM 22965</strain>
    </source>
</reference>
<evidence type="ECO:0000259" key="1">
    <source>
        <dbReference type="Pfam" id="PF01370"/>
    </source>
</evidence>
<dbReference type="GO" id="GO:0005737">
    <property type="term" value="C:cytoplasm"/>
    <property type="evidence" value="ECO:0007669"/>
    <property type="project" value="TreeGrafter"/>
</dbReference>
<dbReference type="STRING" id="684552.SAMN04489719_1642"/>
<evidence type="ECO:0000313" key="2">
    <source>
        <dbReference type="EMBL" id="SDS14530.1"/>
    </source>
</evidence>
<dbReference type="AlphaFoldDB" id="A0A1H1PTP1"/>
<accession>A0A1H1PTP1</accession>
<protein>
    <submittedName>
        <fullName evidence="2">Nucleoside-diphosphate-sugar epimerase</fullName>
    </submittedName>
</protein>
<sequence length="308" mass="33190">MRVFLTGASGYIGGSVARRLLDDGLVVRGLTRDAGNARALREMGIEPVVGELDDLELLRVEAIRADAVVHCAHADHRASADALVSALEGTGKPLVHTSGSSVVGDDVKGARLSEAIYDEASQFPVDERKRARQELNDAVLSAASRGVRSSIVCPSLIYGTGRGIRRDSIQVPFLVEQAMRSGVVRVVGRGVNRWSTVHIDDLADLYSRVLAHAPAGAFYFAEHGESSFAEIGVAIADRLGLGEVQSWDADEAAERWGAARAYFTFGSNSRVRAVRARDELGWAPRHGSVLRWIREDLEIDEEGAPHGA</sequence>
<dbReference type="Proteomes" id="UP000199649">
    <property type="component" value="Chromosome I"/>
</dbReference>
<dbReference type="PANTHER" id="PTHR48079:SF6">
    <property type="entry name" value="NAD(P)-BINDING DOMAIN-CONTAINING PROTEIN-RELATED"/>
    <property type="match status" value="1"/>
</dbReference>
<dbReference type="Pfam" id="PF01370">
    <property type="entry name" value="Epimerase"/>
    <property type="match status" value="1"/>
</dbReference>
<evidence type="ECO:0000313" key="3">
    <source>
        <dbReference type="Proteomes" id="UP000199649"/>
    </source>
</evidence>
<dbReference type="SUPFAM" id="SSF51735">
    <property type="entry name" value="NAD(P)-binding Rossmann-fold domains"/>
    <property type="match status" value="1"/>
</dbReference>
<name>A0A1H1PTP1_9MICO</name>
<dbReference type="RefSeq" id="WP_092666559.1">
    <property type="nucleotide sequence ID" value="NZ_LT629734.1"/>
</dbReference>
<dbReference type="InterPro" id="IPR036291">
    <property type="entry name" value="NAD(P)-bd_dom_sf"/>
</dbReference>
<dbReference type="PANTHER" id="PTHR48079">
    <property type="entry name" value="PROTEIN YEEZ"/>
    <property type="match status" value="1"/>
</dbReference>
<organism evidence="2 3">
    <name type="scientific">Agrococcus carbonis</name>
    <dbReference type="NCBI Taxonomy" id="684552"/>
    <lineage>
        <taxon>Bacteria</taxon>
        <taxon>Bacillati</taxon>
        <taxon>Actinomycetota</taxon>
        <taxon>Actinomycetes</taxon>
        <taxon>Micrococcales</taxon>
        <taxon>Microbacteriaceae</taxon>
        <taxon>Agrococcus</taxon>
    </lineage>
</organism>